<sequence>MTSQPIIPTNEEADFAELRARLHRAIPGGAHTYSRGDDQFPSIAPPVLSKGKGAYVWDTHGNRYLDYGMALRAVTIGYADERVNAAAIRQIENGVNLTRATEIELEAAELICDLLPCAEMVKFGKNGSNVTTAAVKIARAYTGRRYVCVPRQHPFFSFDDWFIGVTAIKRGTLEDHAATTLVFDYNDIGSLKALFDAHPGEIAAVMLEPSTHIWPNDADGRPGQPPEPGTDPAHHIGGFLHQVRDLAHANGALFILDEMITGFRWNLRGAQATFGIEADLATYGKAMANGFSLAAVVGKREYMQVGSIDTPGMERTFLLSSTHGAEMPALGAFVEATRINAAEDVPGHLWAYGAALKSAFAEIATRHGLQDHVFMEGPAIALNYVTRDASGAPSLPMRTLFAQEMLKRGVMMPWLAISQAHRETELAITMDAFDGALGVYKQALENGVDSQLNGPAIKPVFRTHN</sequence>
<gene>
    <name evidence="4" type="ORF">GGR12_003007</name>
</gene>
<accession>A0A7W6JFC8</accession>
<dbReference type="EMBL" id="JACIDM010000003">
    <property type="protein sequence ID" value="MBB4084119.1"/>
    <property type="molecule type" value="Genomic_DNA"/>
</dbReference>
<dbReference type="PANTHER" id="PTHR43713:SF3">
    <property type="entry name" value="GLUTAMATE-1-SEMIALDEHYDE 2,1-AMINOMUTASE 1, CHLOROPLASTIC-RELATED"/>
    <property type="match status" value="1"/>
</dbReference>
<dbReference type="Gene3D" id="3.40.640.10">
    <property type="entry name" value="Type I PLP-dependent aspartate aminotransferase-like (Major domain)"/>
    <property type="match status" value="1"/>
</dbReference>
<evidence type="ECO:0000256" key="3">
    <source>
        <dbReference type="RuleBase" id="RU003560"/>
    </source>
</evidence>
<evidence type="ECO:0000256" key="2">
    <source>
        <dbReference type="ARBA" id="ARBA00022898"/>
    </source>
</evidence>
<dbReference type="InterPro" id="IPR005814">
    <property type="entry name" value="Aminotrans_3"/>
</dbReference>
<evidence type="ECO:0000313" key="4">
    <source>
        <dbReference type="EMBL" id="MBB4084119.1"/>
    </source>
</evidence>
<keyword evidence="2 3" id="KW-0663">Pyridoxal phosphate</keyword>
<dbReference type="RefSeq" id="WP_183205308.1">
    <property type="nucleotide sequence ID" value="NZ_BAAAER010000003.1"/>
</dbReference>
<proteinExistence type="inferred from homology"/>
<dbReference type="PANTHER" id="PTHR43713">
    <property type="entry name" value="GLUTAMATE-1-SEMIALDEHYDE 2,1-AMINOMUTASE"/>
    <property type="match status" value="1"/>
</dbReference>
<dbReference type="EC" id="5.4.3.8" evidence="4"/>
<dbReference type="NCBIfam" id="NF004856">
    <property type="entry name" value="PRK06209.1"/>
    <property type="match status" value="1"/>
</dbReference>
<dbReference type="SUPFAM" id="SSF53383">
    <property type="entry name" value="PLP-dependent transferases"/>
    <property type="match status" value="1"/>
</dbReference>
<dbReference type="InterPro" id="IPR015421">
    <property type="entry name" value="PyrdxlP-dep_Trfase_major"/>
</dbReference>
<dbReference type="GO" id="GO:0030170">
    <property type="term" value="F:pyridoxal phosphate binding"/>
    <property type="evidence" value="ECO:0007669"/>
    <property type="project" value="InterPro"/>
</dbReference>
<dbReference type="GO" id="GO:0008483">
    <property type="term" value="F:transaminase activity"/>
    <property type="evidence" value="ECO:0007669"/>
    <property type="project" value="InterPro"/>
</dbReference>
<keyword evidence="4" id="KW-0413">Isomerase</keyword>
<name>A0A7W6JFC8_9CAUL</name>
<dbReference type="Gene3D" id="3.90.1150.10">
    <property type="entry name" value="Aspartate Aminotransferase, domain 1"/>
    <property type="match status" value="1"/>
</dbReference>
<dbReference type="InterPro" id="IPR015424">
    <property type="entry name" value="PyrdxlP-dep_Trfase"/>
</dbReference>
<dbReference type="GO" id="GO:0042286">
    <property type="term" value="F:glutamate-1-semialdehyde 2,1-aminomutase activity"/>
    <property type="evidence" value="ECO:0007669"/>
    <property type="project" value="UniProtKB-EC"/>
</dbReference>
<comment type="cofactor">
    <cofactor evidence="1">
        <name>pyridoxal 5'-phosphate</name>
        <dbReference type="ChEBI" id="CHEBI:597326"/>
    </cofactor>
</comment>
<keyword evidence="5" id="KW-1185">Reference proteome</keyword>
<evidence type="ECO:0000256" key="1">
    <source>
        <dbReference type="ARBA" id="ARBA00001933"/>
    </source>
</evidence>
<comment type="caution">
    <text evidence="4">The sequence shown here is derived from an EMBL/GenBank/DDBJ whole genome shotgun (WGS) entry which is preliminary data.</text>
</comment>
<dbReference type="InterPro" id="IPR015422">
    <property type="entry name" value="PyrdxlP-dep_Trfase_small"/>
</dbReference>
<comment type="similarity">
    <text evidence="3">Belongs to the class-III pyridoxal-phosphate-dependent aminotransferase family.</text>
</comment>
<dbReference type="AlphaFoldDB" id="A0A7W6JFC8"/>
<dbReference type="Proteomes" id="UP000529946">
    <property type="component" value="Unassembled WGS sequence"/>
</dbReference>
<organism evidence="4 5">
    <name type="scientific">Brevundimonas lenta</name>
    <dbReference type="NCBI Taxonomy" id="424796"/>
    <lineage>
        <taxon>Bacteria</taxon>
        <taxon>Pseudomonadati</taxon>
        <taxon>Pseudomonadota</taxon>
        <taxon>Alphaproteobacteria</taxon>
        <taxon>Caulobacterales</taxon>
        <taxon>Caulobacteraceae</taxon>
        <taxon>Brevundimonas</taxon>
    </lineage>
</organism>
<reference evidence="4 5" key="1">
    <citation type="submission" date="2020-08" db="EMBL/GenBank/DDBJ databases">
        <title>Genomic Encyclopedia of Type Strains, Phase IV (KMG-IV): sequencing the most valuable type-strain genomes for metagenomic binning, comparative biology and taxonomic classification.</title>
        <authorList>
            <person name="Goeker M."/>
        </authorList>
    </citation>
    <scope>NUCLEOTIDE SEQUENCE [LARGE SCALE GENOMIC DNA]</scope>
    <source>
        <strain evidence="4 5">DSM 23960</strain>
    </source>
</reference>
<evidence type="ECO:0000313" key="5">
    <source>
        <dbReference type="Proteomes" id="UP000529946"/>
    </source>
</evidence>
<protein>
    <submittedName>
        <fullName evidence="4">Glutamate-1-semialdehyde 2,1-aminomutase</fullName>
        <ecNumber evidence="4">5.4.3.8</ecNumber>
    </submittedName>
</protein>
<dbReference type="Pfam" id="PF00202">
    <property type="entry name" value="Aminotran_3"/>
    <property type="match status" value="1"/>
</dbReference>